<comment type="caution">
    <text evidence="7">The sequence shown here is derived from an EMBL/GenBank/DDBJ whole genome shotgun (WGS) entry which is preliminary data.</text>
</comment>
<feature type="transmembrane region" description="Helical" evidence="6">
    <location>
        <begin position="266"/>
        <end position="290"/>
    </location>
</feature>
<feature type="transmembrane region" description="Helical" evidence="6">
    <location>
        <begin position="151"/>
        <end position="173"/>
    </location>
</feature>
<protein>
    <recommendedName>
        <fullName evidence="9">Na/Pi cotransporter family protein</fullName>
    </recommendedName>
</protein>
<feature type="transmembrane region" description="Helical" evidence="6">
    <location>
        <begin position="101"/>
        <end position="120"/>
    </location>
</feature>
<evidence type="ECO:0008006" key="9">
    <source>
        <dbReference type="Google" id="ProtNLM"/>
    </source>
</evidence>
<dbReference type="AlphaFoldDB" id="A0A3D8IBR4"/>
<feature type="transmembrane region" description="Helical" evidence="6">
    <location>
        <begin position="127"/>
        <end position="145"/>
    </location>
</feature>
<sequence length="582" mass="64393">MRNIILLLVFGILGYLFYESSSFLGASSGIAIFLFGVMCLKNGFSNFSTFIERVLKKWANTASKSLIFGAISTMIMQSSGLVSVLAISFLSAGFITLGQGIGIIFGANVGTTIVAWVIAIAGVKFDISSITMPLLVFGVILNFQSSKTARAFGSILCGIGFFFLGISLVKSGFNDLKDIIDIAQYGQIPGIKGVALFVLVGIILTVVMQSSNASLLVAITILAAGQMSYENALGFAIGSNIGSTVMAIIGSIGTTIAGKRLAAAHLLFNSVTALVAVIFLHQMIFVVRFFCSEVGIASNDYILQLTAFHTLFNLVGIALMMPFIGKMVQFLEKVIVDKKAKEYEPIYLNDSIVEYPDTAIEALRNEMEHLYDNCFLVLTYALGFTRKEIHSNTPFREIIAKKKLYRRDVDFDNFYQKNIKYLFDKMFDFATIAQTHIHDKEQMNEIVHIKNAARRAVESVHQLKMLYRNLKSTTQTSNGALMELYNEIRIDLAELLRSIENLEKSSDENIQLILASIRKVSQQLDQTDDNAINKVEKLILDNKINATNVSSILNDIDTANKISKDLLVMTQHLYTEQYAPIN</sequence>
<dbReference type="OrthoDB" id="9763003at2"/>
<accession>A0A3D8IBR4</accession>
<evidence type="ECO:0000256" key="5">
    <source>
        <dbReference type="ARBA" id="ARBA00023136"/>
    </source>
</evidence>
<keyword evidence="4 6" id="KW-1133">Transmembrane helix</keyword>
<name>A0A3D8IBR4_9HELI</name>
<feature type="transmembrane region" description="Helical" evidence="6">
    <location>
        <begin position="194"/>
        <end position="221"/>
    </location>
</feature>
<evidence type="ECO:0000256" key="3">
    <source>
        <dbReference type="ARBA" id="ARBA00022692"/>
    </source>
</evidence>
<evidence type="ECO:0000313" key="8">
    <source>
        <dbReference type="Proteomes" id="UP000256650"/>
    </source>
</evidence>
<dbReference type="PANTHER" id="PTHR10010:SF46">
    <property type="entry name" value="SODIUM-DEPENDENT PHOSPHATE TRANSPORT PROTEIN 2B"/>
    <property type="match status" value="1"/>
</dbReference>
<keyword evidence="8" id="KW-1185">Reference proteome</keyword>
<evidence type="ECO:0000256" key="2">
    <source>
        <dbReference type="ARBA" id="ARBA00022475"/>
    </source>
</evidence>
<keyword evidence="5 6" id="KW-0472">Membrane</keyword>
<evidence type="ECO:0000256" key="1">
    <source>
        <dbReference type="ARBA" id="ARBA00004651"/>
    </source>
</evidence>
<evidence type="ECO:0000256" key="6">
    <source>
        <dbReference type="SAM" id="Phobius"/>
    </source>
</evidence>
<dbReference type="GeneID" id="82535940"/>
<dbReference type="GO" id="GO:0044341">
    <property type="term" value="P:sodium-dependent phosphate transport"/>
    <property type="evidence" value="ECO:0007669"/>
    <property type="project" value="InterPro"/>
</dbReference>
<dbReference type="GO" id="GO:0005436">
    <property type="term" value="F:sodium:phosphate symporter activity"/>
    <property type="evidence" value="ECO:0007669"/>
    <property type="project" value="InterPro"/>
</dbReference>
<feature type="transmembrane region" description="Helical" evidence="6">
    <location>
        <begin position="65"/>
        <end position="95"/>
    </location>
</feature>
<evidence type="ECO:0000313" key="7">
    <source>
        <dbReference type="EMBL" id="RDU62548.1"/>
    </source>
</evidence>
<feature type="transmembrane region" description="Helical" evidence="6">
    <location>
        <begin position="302"/>
        <end position="324"/>
    </location>
</feature>
<evidence type="ECO:0000256" key="4">
    <source>
        <dbReference type="ARBA" id="ARBA00022989"/>
    </source>
</evidence>
<reference evidence="7 8" key="1">
    <citation type="submission" date="2018-04" db="EMBL/GenBank/DDBJ databases">
        <title>Novel Campyloabacter and Helicobacter Species and Strains.</title>
        <authorList>
            <person name="Mannion A.J."/>
            <person name="Shen Z."/>
            <person name="Fox J.G."/>
        </authorList>
    </citation>
    <scope>NUCLEOTIDE SEQUENCE [LARGE SCALE GENOMIC DNA]</scope>
    <source>
        <strain evidence="7 8">MIT 99-5101</strain>
    </source>
</reference>
<dbReference type="PANTHER" id="PTHR10010">
    <property type="entry name" value="SOLUTE CARRIER FAMILY 34 SODIUM PHOSPHATE , MEMBER 2-RELATED"/>
    <property type="match status" value="1"/>
</dbReference>
<feature type="transmembrane region" description="Helical" evidence="6">
    <location>
        <begin position="24"/>
        <end position="44"/>
    </location>
</feature>
<keyword evidence="3 6" id="KW-0812">Transmembrane</keyword>
<dbReference type="NCBIfam" id="NF037997">
    <property type="entry name" value="Na_Pi_symport"/>
    <property type="match status" value="1"/>
</dbReference>
<proteinExistence type="predicted"/>
<organism evidence="7 8">
    <name type="scientific">Helicobacter ganmani</name>
    <dbReference type="NCBI Taxonomy" id="60246"/>
    <lineage>
        <taxon>Bacteria</taxon>
        <taxon>Pseudomonadati</taxon>
        <taxon>Campylobacterota</taxon>
        <taxon>Epsilonproteobacteria</taxon>
        <taxon>Campylobacterales</taxon>
        <taxon>Helicobacteraceae</taxon>
        <taxon>Helicobacter</taxon>
    </lineage>
</organism>
<dbReference type="GO" id="GO:0005886">
    <property type="term" value="C:plasma membrane"/>
    <property type="evidence" value="ECO:0007669"/>
    <property type="project" value="UniProtKB-SubCell"/>
</dbReference>
<comment type="subcellular location">
    <subcellularLocation>
        <location evidence="1">Cell membrane</location>
        <topology evidence="1">Multi-pass membrane protein</topology>
    </subcellularLocation>
</comment>
<dbReference type="EMBL" id="NXLS01000006">
    <property type="protein sequence ID" value="RDU62548.1"/>
    <property type="molecule type" value="Genomic_DNA"/>
</dbReference>
<gene>
    <name evidence="7" type="ORF">CQA43_06515</name>
</gene>
<dbReference type="Proteomes" id="UP000256650">
    <property type="component" value="Unassembled WGS sequence"/>
</dbReference>
<dbReference type="Pfam" id="PF02690">
    <property type="entry name" value="Na_Pi_cotrans"/>
    <property type="match status" value="2"/>
</dbReference>
<dbReference type="InterPro" id="IPR003841">
    <property type="entry name" value="Na/Pi_transpt"/>
</dbReference>
<feature type="transmembrane region" description="Helical" evidence="6">
    <location>
        <begin position="233"/>
        <end position="254"/>
    </location>
</feature>
<keyword evidence="2" id="KW-1003">Cell membrane</keyword>
<dbReference type="RefSeq" id="WP_115551813.1">
    <property type="nucleotide sequence ID" value="NZ_CAOPHJ010000005.1"/>
</dbReference>